<comment type="similarity">
    <text evidence="1">Belongs to the 5'(3')-deoxyribonucleotidase family.</text>
</comment>
<sequence>MSDVVLVDMDGVIADFDIGFNVAWSERFPERKLIHFDERRSVRISDDYPEQYMADIYDILTSRGFIRSLPEVDGAVHALGEMLAIGFSVYICTSPLSPYGNNVEEKYEWIERHLGRAWMKRLIVSKDKTLIRGKYLVDNAPTVDGLLEPTWEHVVFDRPYNRAVCSRRRLTWPNWKSVVCR</sequence>
<dbReference type="EMBL" id="JBHMEI010000104">
    <property type="protein sequence ID" value="MFB9209491.1"/>
    <property type="molecule type" value="Genomic_DNA"/>
</dbReference>
<dbReference type="PANTHER" id="PTHR16504:SF4">
    <property type="entry name" value="5'(3')-DEOXYRIBONUCLEOTIDASE"/>
    <property type="match status" value="1"/>
</dbReference>
<name>A0ABV5IY69_9ACTN</name>
<evidence type="ECO:0000313" key="2">
    <source>
        <dbReference type="EMBL" id="MFB9209491.1"/>
    </source>
</evidence>
<keyword evidence="3" id="KW-1185">Reference proteome</keyword>
<dbReference type="Pfam" id="PF06941">
    <property type="entry name" value="NT5C"/>
    <property type="match status" value="1"/>
</dbReference>
<dbReference type="InterPro" id="IPR036412">
    <property type="entry name" value="HAD-like_sf"/>
</dbReference>
<evidence type="ECO:0000313" key="3">
    <source>
        <dbReference type="Proteomes" id="UP001589647"/>
    </source>
</evidence>
<dbReference type="RefSeq" id="WP_229824079.1">
    <property type="nucleotide sequence ID" value="NZ_BMRC01000006.1"/>
</dbReference>
<gene>
    <name evidence="2" type="ORF">ACFFV7_50490</name>
</gene>
<dbReference type="InterPro" id="IPR023214">
    <property type="entry name" value="HAD_sf"/>
</dbReference>
<protein>
    <submittedName>
        <fullName evidence="2">Uncharacterized protein</fullName>
    </submittedName>
</protein>
<evidence type="ECO:0000256" key="1">
    <source>
        <dbReference type="ARBA" id="ARBA00009589"/>
    </source>
</evidence>
<accession>A0ABV5IY69</accession>
<proteinExistence type="inferred from homology"/>
<organism evidence="2 3">
    <name type="scientific">Nonomuraea spiralis</name>
    <dbReference type="NCBI Taxonomy" id="46182"/>
    <lineage>
        <taxon>Bacteria</taxon>
        <taxon>Bacillati</taxon>
        <taxon>Actinomycetota</taxon>
        <taxon>Actinomycetes</taxon>
        <taxon>Streptosporangiales</taxon>
        <taxon>Streptosporangiaceae</taxon>
        <taxon>Nonomuraea</taxon>
    </lineage>
</organism>
<dbReference type="InterPro" id="IPR010708">
    <property type="entry name" value="5'(3')-deoxyribonucleotidase"/>
</dbReference>
<dbReference type="PANTHER" id="PTHR16504">
    <property type="entry name" value="5'(3')-DEOXYRIBONUCLEOTIDASE"/>
    <property type="match status" value="1"/>
</dbReference>
<comment type="caution">
    <text evidence="2">The sequence shown here is derived from an EMBL/GenBank/DDBJ whole genome shotgun (WGS) entry which is preliminary data.</text>
</comment>
<reference evidence="2 3" key="1">
    <citation type="submission" date="2024-09" db="EMBL/GenBank/DDBJ databases">
        <authorList>
            <person name="Sun Q."/>
            <person name="Mori K."/>
        </authorList>
    </citation>
    <scope>NUCLEOTIDE SEQUENCE [LARGE SCALE GENOMIC DNA]</scope>
    <source>
        <strain evidence="2 3">CCM 3426</strain>
    </source>
</reference>
<dbReference type="Gene3D" id="1.10.40.40">
    <property type="entry name" value="Deoxyribonucleotidase, domain 2"/>
    <property type="match status" value="1"/>
</dbReference>
<dbReference type="Proteomes" id="UP001589647">
    <property type="component" value="Unassembled WGS sequence"/>
</dbReference>
<dbReference type="Gene3D" id="3.40.50.1000">
    <property type="entry name" value="HAD superfamily/HAD-like"/>
    <property type="match status" value="1"/>
</dbReference>
<dbReference type="SUPFAM" id="SSF56784">
    <property type="entry name" value="HAD-like"/>
    <property type="match status" value="1"/>
</dbReference>